<dbReference type="EC" id="3.1.-.-" evidence="8"/>
<dbReference type="EMBL" id="CP000555">
    <property type="protein sequence ID" value="ABM94326.1"/>
    <property type="molecule type" value="Genomic_DNA"/>
</dbReference>
<dbReference type="HOGENOM" id="CLU_137728_0_0_4"/>
<keyword evidence="3 8" id="KW-0540">Nuclease</keyword>
<accession>A2SFI7</accession>
<evidence type="ECO:0000313" key="11">
    <source>
        <dbReference type="Proteomes" id="UP000000366"/>
    </source>
</evidence>
<evidence type="ECO:0000313" key="10">
    <source>
        <dbReference type="EMBL" id="ABM94326.1"/>
    </source>
</evidence>
<dbReference type="SUPFAM" id="SSF88723">
    <property type="entry name" value="PIN domain-like"/>
    <property type="match status" value="1"/>
</dbReference>
<sequence>MIAIDSSVLIELLSESPEADTAEAALRDALSRGPVAVCDVVIAEVCSSLEEGDRAVQVLEDMGIVYSAVEQKSAVRAGEMQRRYRSRGGARQRNVPDFIVGAHALLQCNGLITRDAEFFRLYFKGLKVIVPRAA</sequence>
<dbReference type="CDD" id="cd09854">
    <property type="entry name" value="PIN_VapC-like"/>
    <property type="match status" value="1"/>
</dbReference>
<feature type="binding site" evidence="8">
    <location>
        <position position="5"/>
    </location>
    <ligand>
        <name>Mg(2+)</name>
        <dbReference type="ChEBI" id="CHEBI:18420"/>
    </ligand>
</feature>
<dbReference type="PANTHER" id="PTHR33653">
    <property type="entry name" value="RIBONUCLEASE VAPC2"/>
    <property type="match status" value="1"/>
</dbReference>
<comment type="cofactor">
    <cofactor evidence="1 8">
        <name>Mg(2+)</name>
        <dbReference type="ChEBI" id="CHEBI:18420"/>
    </cofactor>
</comment>
<dbReference type="Proteomes" id="UP000000366">
    <property type="component" value="Chromosome"/>
</dbReference>
<dbReference type="InterPro" id="IPR029060">
    <property type="entry name" value="PIN-like_dom_sf"/>
</dbReference>
<name>A2SFI7_METPP</name>
<dbReference type="GO" id="GO:0000287">
    <property type="term" value="F:magnesium ion binding"/>
    <property type="evidence" value="ECO:0007669"/>
    <property type="project" value="UniProtKB-UniRule"/>
</dbReference>
<evidence type="ECO:0000256" key="6">
    <source>
        <dbReference type="ARBA" id="ARBA00022842"/>
    </source>
</evidence>
<evidence type="ECO:0000256" key="4">
    <source>
        <dbReference type="ARBA" id="ARBA00022723"/>
    </source>
</evidence>
<dbReference type="Pfam" id="PF01850">
    <property type="entry name" value="PIN"/>
    <property type="match status" value="1"/>
</dbReference>
<evidence type="ECO:0000256" key="7">
    <source>
        <dbReference type="ARBA" id="ARBA00038093"/>
    </source>
</evidence>
<dbReference type="AlphaFoldDB" id="A2SFI7"/>
<evidence type="ECO:0000256" key="3">
    <source>
        <dbReference type="ARBA" id="ARBA00022722"/>
    </source>
</evidence>
<evidence type="ECO:0000256" key="1">
    <source>
        <dbReference type="ARBA" id="ARBA00001946"/>
    </source>
</evidence>
<dbReference type="GO" id="GO:0016787">
    <property type="term" value="F:hydrolase activity"/>
    <property type="evidence" value="ECO:0007669"/>
    <property type="project" value="UniProtKB-KW"/>
</dbReference>
<dbReference type="PANTHER" id="PTHR33653:SF1">
    <property type="entry name" value="RIBONUCLEASE VAPC2"/>
    <property type="match status" value="1"/>
</dbReference>
<comment type="function">
    <text evidence="8">Toxic component of a toxin-antitoxin (TA) system. An RNase.</text>
</comment>
<dbReference type="eggNOG" id="COG1487">
    <property type="taxonomic scope" value="Bacteria"/>
</dbReference>
<dbReference type="InterPro" id="IPR050556">
    <property type="entry name" value="Type_II_TA_system_RNase"/>
</dbReference>
<keyword evidence="5 8" id="KW-0378">Hydrolase</keyword>
<gene>
    <name evidence="8" type="primary">vapC</name>
    <name evidence="10" type="ordered locus">Mpe_A1364</name>
</gene>
<keyword evidence="6 8" id="KW-0460">Magnesium</keyword>
<dbReference type="GO" id="GO:0004540">
    <property type="term" value="F:RNA nuclease activity"/>
    <property type="evidence" value="ECO:0007669"/>
    <property type="project" value="InterPro"/>
</dbReference>
<dbReference type="HAMAP" id="MF_00265">
    <property type="entry name" value="VapC_Nob1"/>
    <property type="match status" value="1"/>
</dbReference>
<organism evidence="10 11">
    <name type="scientific">Methylibium petroleiphilum (strain ATCC BAA-1232 / LMG 22953 / PM1)</name>
    <dbReference type="NCBI Taxonomy" id="420662"/>
    <lineage>
        <taxon>Bacteria</taxon>
        <taxon>Pseudomonadati</taxon>
        <taxon>Pseudomonadota</taxon>
        <taxon>Betaproteobacteria</taxon>
        <taxon>Burkholderiales</taxon>
        <taxon>Sphaerotilaceae</taxon>
        <taxon>Methylibium</taxon>
    </lineage>
</organism>
<dbReference type="Gene3D" id="3.40.50.1010">
    <property type="entry name" value="5'-nuclease"/>
    <property type="match status" value="1"/>
</dbReference>
<dbReference type="STRING" id="420662.Mpe_A1364"/>
<dbReference type="GO" id="GO:0090729">
    <property type="term" value="F:toxin activity"/>
    <property type="evidence" value="ECO:0007669"/>
    <property type="project" value="UniProtKB-KW"/>
</dbReference>
<feature type="binding site" evidence="8">
    <location>
        <position position="97"/>
    </location>
    <ligand>
        <name>Mg(2+)</name>
        <dbReference type="ChEBI" id="CHEBI:18420"/>
    </ligand>
</feature>
<keyword evidence="4 8" id="KW-0479">Metal-binding</keyword>
<evidence type="ECO:0000256" key="2">
    <source>
        <dbReference type="ARBA" id="ARBA00022649"/>
    </source>
</evidence>
<dbReference type="RefSeq" id="WP_011828963.1">
    <property type="nucleotide sequence ID" value="NC_008825.1"/>
</dbReference>
<feature type="domain" description="PIN" evidence="9">
    <location>
        <begin position="3"/>
        <end position="123"/>
    </location>
</feature>
<dbReference type="InterPro" id="IPR002716">
    <property type="entry name" value="PIN_dom"/>
</dbReference>
<keyword evidence="8" id="KW-0800">Toxin</keyword>
<reference evidence="10 11" key="1">
    <citation type="journal article" date="2007" name="J. Bacteriol.">
        <title>Whole-genome analysis of the methyl tert-butyl ether-degrading beta-proteobacterium Methylibium petroleiphilum PM1.</title>
        <authorList>
            <person name="Kane S.R."/>
            <person name="Chakicherla A.Y."/>
            <person name="Chain P.S.G."/>
            <person name="Schmidt R."/>
            <person name="Shin M.W."/>
            <person name="Legler T.C."/>
            <person name="Scow K.M."/>
            <person name="Larimer F.W."/>
            <person name="Lucas S.M."/>
            <person name="Richardson P.M."/>
            <person name="Hristova K.R."/>
        </authorList>
    </citation>
    <scope>NUCLEOTIDE SEQUENCE [LARGE SCALE GENOMIC DNA]</scope>
    <source>
        <strain evidence="11">ATCC BAA-1232 / LMG 22953 / PM1</strain>
    </source>
</reference>
<dbReference type="InterPro" id="IPR022907">
    <property type="entry name" value="VapC_family"/>
</dbReference>
<keyword evidence="2 8" id="KW-1277">Toxin-antitoxin system</keyword>
<keyword evidence="11" id="KW-1185">Reference proteome</keyword>
<evidence type="ECO:0000256" key="8">
    <source>
        <dbReference type="HAMAP-Rule" id="MF_00265"/>
    </source>
</evidence>
<evidence type="ECO:0000259" key="9">
    <source>
        <dbReference type="Pfam" id="PF01850"/>
    </source>
</evidence>
<protein>
    <recommendedName>
        <fullName evidence="8">Ribonuclease VapC</fullName>
        <shortName evidence="8">RNase VapC</shortName>
        <ecNumber evidence="8">3.1.-.-</ecNumber>
    </recommendedName>
    <alternativeName>
        <fullName evidence="8">Toxin VapC</fullName>
    </alternativeName>
</protein>
<evidence type="ECO:0000256" key="5">
    <source>
        <dbReference type="ARBA" id="ARBA00022801"/>
    </source>
</evidence>
<proteinExistence type="inferred from homology"/>
<comment type="similarity">
    <text evidence="7 8">Belongs to the PINc/VapC protein family.</text>
</comment>
<dbReference type="KEGG" id="mpt:Mpe_A1364"/>